<dbReference type="InterPro" id="IPR001356">
    <property type="entry name" value="HD"/>
</dbReference>
<dbReference type="PANTHER" id="PTHR36968">
    <property type="entry name" value="HOMEOBOX-DDT DOMAIN PROTEIN RLT2"/>
    <property type="match status" value="1"/>
</dbReference>
<dbReference type="Proteomes" id="UP000824469">
    <property type="component" value="Unassembled WGS sequence"/>
</dbReference>
<dbReference type="InterPro" id="IPR007759">
    <property type="entry name" value="Asxl_HARE-HTH"/>
</dbReference>
<dbReference type="SUPFAM" id="SSF46689">
    <property type="entry name" value="Homeodomain-like"/>
    <property type="match status" value="1"/>
</dbReference>
<organism evidence="9 10">
    <name type="scientific">Taxus chinensis</name>
    <name type="common">Chinese yew</name>
    <name type="synonym">Taxus wallichiana var. chinensis</name>
    <dbReference type="NCBI Taxonomy" id="29808"/>
    <lineage>
        <taxon>Eukaryota</taxon>
        <taxon>Viridiplantae</taxon>
        <taxon>Streptophyta</taxon>
        <taxon>Embryophyta</taxon>
        <taxon>Tracheophyta</taxon>
        <taxon>Spermatophyta</taxon>
        <taxon>Pinopsida</taxon>
        <taxon>Pinidae</taxon>
        <taxon>Conifers II</taxon>
        <taxon>Cupressales</taxon>
        <taxon>Taxaceae</taxon>
        <taxon>Taxus</taxon>
    </lineage>
</organism>
<evidence type="ECO:0000256" key="5">
    <source>
        <dbReference type="RuleBase" id="RU000682"/>
    </source>
</evidence>
<dbReference type="InterPro" id="IPR009057">
    <property type="entry name" value="Homeodomain-like_sf"/>
</dbReference>
<feature type="compositionally biased region" description="Basic and acidic residues" evidence="6">
    <location>
        <begin position="863"/>
        <end position="883"/>
    </location>
</feature>
<dbReference type="SMART" id="SM00571">
    <property type="entry name" value="DDT"/>
    <property type="match status" value="1"/>
</dbReference>
<dbReference type="Pfam" id="PF05066">
    <property type="entry name" value="HARE-HTH"/>
    <property type="match status" value="1"/>
</dbReference>
<dbReference type="InterPro" id="IPR018501">
    <property type="entry name" value="DDT_dom"/>
</dbReference>
<feature type="region of interest" description="Disordered" evidence="6">
    <location>
        <begin position="800"/>
        <end position="889"/>
    </location>
</feature>
<evidence type="ECO:0000256" key="3">
    <source>
        <dbReference type="ARBA" id="ARBA00023242"/>
    </source>
</evidence>
<dbReference type="CDD" id="cd00086">
    <property type="entry name" value="homeodomain"/>
    <property type="match status" value="1"/>
</dbReference>
<evidence type="ECO:0000259" key="7">
    <source>
        <dbReference type="PROSITE" id="PS50071"/>
    </source>
</evidence>
<dbReference type="Pfam" id="PF00046">
    <property type="entry name" value="Homeodomain"/>
    <property type="match status" value="1"/>
</dbReference>
<dbReference type="SMART" id="SM00389">
    <property type="entry name" value="HOX"/>
    <property type="match status" value="1"/>
</dbReference>
<dbReference type="Pfam" id="PF15612">
    <property type="entry name" value="WHIM1"/>
    <property type="match status" value="1"/>
</dbReference>
<keyword evidence="2" id="KW-0804">Transcription</keyword>
<evidence type="ECO:0000256" key="6">
    <source>
        <dbReference type="SAM" id="MobiDB-lite"/>
    </source>
</evidence>
<keyword evidence="10" id="KW-1185">Reference proteome</keyword>
<feature type="region of interest" description="Disordered" evidence="6">
    <location>
        <begin position="81"/>
        <end position="100"/>
    </location>
</feature>
<gene>
    <name evidence="9" type="ORF">KI387_023677</name>
</gene>
<dbReference type="OMA" id="KWFCHRR"/>
<dbReference type="PROSITE" id="PS50071">
    <property type="entry name" value="HOMEOBOX_2"/>
    <property type="match status" value="1"/>
</dbReference>
<dbReference type="GO" id="GO:0006357">
    <property type="term" value="P:regulation of transcription by RNA polymerase II"/>
    <property type="evidence" value="ECO:0007669"/>
    <property type="project" value="InterPro"/>
</dbReference>
<accession>A0AA38LAX4</accession>
<dbReference type="InterPro" id="IPR028942">
    <property type="entry name" value="WHIM1_dom"/>
</dbReference>
<feature type="domain" description="DDT" evidence="8">
    <location>
        <begin position="573"/>
        <end position="632"/>
    </location>
</feature>
<dbReference type="InterPro" id="IPR028941">
    <property type="entry name" value="WHIM2_dom"/>
</dbReference>
<evidence type="ECO:0000256" key="2">
    <source>
        <dbReference type="ARBA" id="ARBA00023163"/>
    </source>
</evidence>
<feature type="non-terminal residue" evidence="9">
    <location>
        <position position="1"/>
    </location>
</feature>
<feature type="domain" description="Homeobox" evidence="7">
    <location>
        <begin position="15"/>
        <end position="75"/>
    </location>
</feature>
<comment type="caution">
    <text evidence="9">The sequence shown here is derived from an EMBL/GenBank/DDBJ whole genome shotgun (WGS) entry which is preliminary data.</text>
</comment>
<evidence type="ECO:0000313" key="10">
    <source>
        <dbReference type="Proteomes" id="UP000824469"/>
    </source>
</evidence>
<evidence type="ECO:0000259" key="8">
    <source>
        <dbReference type="PROSITE" id="PS50827"/>
    </source>
</evidence>
<dbReference type="EMBL" id="JAHRHJ020000005">
    <property type="protein sequence ID" value="KAH9315050.1"/>
    <property type="molecule type" value="Genomic_DNA"/>
</dbReference>
<dbReference type="PROSITE" id="PS50827">
    <property type="entry name" value="DDT"/>
    <property type="match status" value="1"/>
</dbReference>
<protein>
    <recommendedName>
        <fullName evidence="11">Homeodomain protein</fullName>
    </recommendedName>
</protein>
<keyword evidence="4 5" id="KW-0238">DNA-binding</keyword>
<name>A0AA38LAX4_TAXCH</name>
<dbReference type="Pfam" id="PF02791">
    <property type="entry name" value="DDT"/>
    <property type="match status" value="1"/>
</dbReference>
<evidence type="ECO:0000256" key="1">
    <source>
        <dbReference type="ARBA" id="ARBA00004123"/>
    </source>
</evidence>
<dbReference type="GO" id="GO:0005634">
    <property type="term" value="C:nucleus"/>
    <property type="evidence" value="ECO:0007669"/>
    <property type="project" value="UniProtKB-SubCell"/>
</dbReference>
<feature type="DNA-binding region" description="Homeobox" evidence="4">
    <location>
        <begin position="17"/>
        <end position="76"/>
    </location>
</feature>
<keyword evidence="4 5" id="KW-0371">Homeobox</keyword>
<feature type="compositionally biased region" description="Acidic residues" evidence="6">
    <location>
        <begin position="809"/>
        <end position="819"/>
    </location>
</feature>
<evidence type="ECO:0000256" key="4">
    <source>
        <dbReference type="PROSITE-ProRule" id="PRU00108"/>
    </source>
</evidence>
<sequence>HDTNIGNMVKYKMFMEKISKRKLKSPEQVEGLEQFYAEHKYPSEVMKANLAVELMLSKEQVHKWFCHRRQKEKKLKKADIGMGHKPHTNRNLKKDGGKKVKHLRFSSLREGENQRILNIRDNPNAIENTYVRISSSQERSILQNGSPCEIESTRMQFQSGNCFPVIPDRPQGKRQNPYRIESKRRKRRALELDMEQNNLQEDGNNQDVTAAKTHLCTQFYDDGPPISVKFDPLPQGAFDVPIEPCHEDIQLSRDLPQMAKKKNVEETRKMRRSSLSCSKNLLSPRSRWKGKDFLAPRSGGMGKALLLPKSGGMGKGFLPPRSGGMGKALLPPRSAGMGKALLPLQKALLSLQHSSPTAEAGNLSVEVDASGLNNIDDLYTNVGACQGNTGASRAIPDEGQGHLFSFQGNDKILPEDKNKRKINCQKKNLQKNWKCALKEKQSSIQKGMRRKNNCQKKTLQKNQKCALKEKQSSIQKGRRVQAIRKQKDGVKCNSAARKWKEKEKYKKPVNLVDNEHLELGDLQINSYELSVGAEMGEIGTTYAEYDEGLLARFPPATLRMKRPLMAHPWMDSKENVKKLFMVFRFLYTFARVINMCSFTLDEFVQAFHDHDSMLLGKIHIALLKLLLEDIEDALKSSRARKSTKNDSSVKDCGFLRLFQSVKCRGFDFKVRHKLLNPLTWPEILRQVILEAGFSPKQNKELKTQNRIVNKDENSIGPHGLVPGTLKHALFHVLMREGTTGLKVSEMAKHVQNSDLNDIPSSNGLEAAICSSLSSDITLFERISSSAFRLRANLILSRDMEQYHSCSESSDVESDYEESDSEKSDRNETGESGYEEQNIPNTKKCAREGVNYIGTQETPSMEGRNQHEALNDERNEGEGDERPLDVGIENDESHLGEAWFLGLMEGEYEELSVGERLNALVALVNLVKSGNSVRRAVKDPLDSSSQFFLQVEPQRIGGSKNGRNQTGAPKKSNKRGRSCKLSELSCQKSHSKGLPASGRRGRESFSMQCNCLGSDRRYNTYWHFIRSGSLPDPGSGRVYFESSEDGHWEVIDNEEALETFMALLDSRNIREANLFASLRSHEALLRQEMRKSKACRNQDISGDGSERYEREIMSSDSSSVASIIENNQNSTISEPENDSSGSPGAISLEFGRSEMEKQHEWNRDRAFDKWVWSGFFQILNVLKYNPDLLVSCESCHDLYWPEEGHCKLCHTTFELDFDSEERYAVHIKKCGVNTGNDCIHRHKVLSSRLQSLKAGMQAVEAVLPDEALEISWKRSGQKVWIKRLRRASSPSELAQVLGDLENAIRDDWLHSYSLSLRSKSVCREMIPIFSGTPQTIASMAFWLVRFDAIISANEEKIHTKDTCQKRLRSK</sequence>
<dbReference type="Gene3D" id="1.10.10.60">
    <property type="entry name" value="Homeodomain-like"/>
    <property type="match status" value="1"/>
</dbReference>
<feature type="region of interest" description="Disordered" evidence="6">
    <location>
        <begin position="951"/>
        <end position="1000"/>
    </location>
</feature>
<dbReference type="Pfam" id="PF15613">
    <property type="entry name" value="WSD"/>
    <property type="match status" value="1"/>
</dbReference>
<evidence type="ECO:0008006" key="11">
    <source>
        <dbReference type="Google" id="ProtNLM"/>
    </source>
</evidence>
<keyword evidence="3 4" id="KW-0539">Nucleus</keyword>
<dbReference type="InterPro" id="IPR044977">
    <property type="entry name" value="RLT1-3"/>
</dbReference>
<dbReference type="PANTHER" id="PTHR36968:SF8">
    <property type="entry name" value="HOMEOBOX-DDT DOMAIN PROTEIN RLT3 ISOFORM X1"/>
    <property type="match status" value="1"/>
</dbReference>
<evidence type="ECO:0000313" key="9">
    <source>
        <dbReference type="EMBL" id="KAH9315050.1"/>
    </source>
</evidence>
<proteinExistence type="predicted"/>
<dbReference type="GO" id="GO:0003677">
    <property type="term" value="F:DNA binding"/>
    <property type="evidence" value="ECO:0007669"/>
    <property type="project" value="UniProtKB-UniRule"/>
</dbReference>
<feature type="non-terminal residue" evidence="9">
    <location>
        <position position="1369"/>
    </location>
</feature>
<reference evidence="9 10" key="1">
    <citation type="journal article" date="2021" name="Nat. Plants">
        <title>The Taxus genome provides insights into paclitaxel biosynthesis.</title>
        <authorList>
            <person name="Xiong X."/>
            <person name="Gou J."/>
            <person name="Liao Q."/>
            <person name="Li Y."/>
            <person name="Zhou Q."/>
            <person name="Bi G."/>
            <person name="Li C."/>
            <person name="Du R."/>
            <person name="Wang X."/>
            <person name="Sun T."/>
            <person name="Guo L."/>
            <person name="Liang H."/>
            <person name="Lu P."/>
            <person name="Wu Y."/>
            <person name="Zhang Z."/>
            <person name="Ro D.K."/>
            <person name="Shang Y."/>
            <person name="Huang S."/>
            <person name="Yan J."/>
        </authorList>
    </citation>
    <scope>NUCLEOTIDE SEQUENCE [LARGE SCALE GENOMIC DNA]</scope>
    <source>
        <strain evidence="9">Ta-2019</strain>
    </source>
</reference>
<comment type="subcellular location">
    <subcellularLocation>
        <location evidence="1 4 5">Nucleus</location>
    </subcellularLocation>
</comment>